<dbReference type="PANTHER" id="PTHR19211">
    <property type="entry name" value="ATP-BINDING TRANSPORT PROTEIN-RELATED"/>
    <property type="match status" value="1"/>
</dbReference>
<dbReference type="CDD" id="cd03221">
    <property type="entry name" value="ABCF_EF-3"/>
    <property type="match status" value="2"/>
</dbReference>
<evidence type="ECO:0000259" key="5">
    <source>
        <dbReference type="PROSITE" id="PS50893"/>
    </source>
</evidence>
<keyword evidence="3" id="KW-0547">Nucleotide-binding</keyword>
<dbReference type="InterPro" id="IPR017871">
    <property type="entry name" value="ABC_transporter-like_CS"/>
</dbReference>
<dbReference type="InterPro" id="IPR003593">
    <property type="entry name" value="AAA+_ATPase"/>
</dbReference>
<dbReference type="Gene3D" id="3.40.50.300">
    <property type="entry name" value="P-loop containing nucleotide triphosphate hydrolases"/>
    <property type="match status" value="2"/>
</dbReference>
<evidence type="ECO:0000256" key="4">
    <source>
        <dbReference type="ARBA" id="ARBA00022840"/>
    </source>
</evidence>
<dbReference type="InterPro" id="IPR050611">
    <property type="entry name" value="ABCF"/>
</dbReference>
<gene>
    <name evidence="6" type="ORF">QU24_18955</name>
</gene>
<comment type="similarity">
    <text evidence="1">Belongs to the ABC transporter superfamily. Drug exporter-2 (TC 3.A.1.117) family.</text>
</comment>
<evidence type="ECO:0000313" key="7">
    <source>
        <dbReference type="Proteomes" id="UP000030853"/>
    </source>
</evidence>
<dbReference type="PROSITE" id="PS00211">
    <property type="entry name" value="ABC_TRANSPORTER_1"/>
    <property type="match status" value="1"/>
</dbReference>
<dbReference type="GO" id="GO:0005524">
    <property type="term" value="F:ATP binding"/>
    <property type="evidence" value="ECO:0007669"/>
    <property type="project" value="UniProtKB-KW"/>
</dbReference>
<organism evidence="6 7">
    <name type="scientific">Pantoea rodasii</name>
    <dbReference type="NCBI Taxonomy" id="1076549"/>
    <lineage>
        <taxon>Bacteria</taxon>
        <taxon>Pseudomonadati</taxon>
        <taxon>Pseudomonadota</taxon>
        <taxon>Gammaproteobacteria</taxon>
        <taxon>Enterobacterales</taxon>
        <taxon>Erwiniaceae</taxon>
        <taxon>Pantoea</taxon>
    </lineage>
</organism>
<evidence type="ECO:0000256" key="2">
    <source>
        <dbReference type="ARBA" id="ARBA00022737"/>
    </source>
</evidence>
<protein>
    <submittedName>
        <fullName evidence="6">ABC transporter</fullName>
    </submittedName>
</protein>
<dbReference type="Proteomes" id="UP000030853">
    <property type="component" value="Unassembled WGS sequence"/>
</dbReference>
<dbReference type="SMART" id="SM00382">
    <property type="entry name" value="AAA"/>
    <property type="match status" value="2"/>
</dbReference>
<dbReference type="RefSeq" id="WP_039334223.1">
    <property type="nucleotide sequence ID" value="NZ_JTJJ01000079.1"/>
</dbReference>
<dbReference type="PANTHER" id="PTHR19211:SF14">
    <property type="entry name" value="ATP-BINDING CASSETTE SUB-FAMILY F MEMBER 1"/>
    <property type="match status" value="1"/>
</dbReference>
<feature type="domain" description="ABC transporter" evidence="5">
    <location>
        <begin position="5"/>
        <end position="222"/>
    </location>
</feature>
<dbReference type="Pfam" id="PF00005">
    <property type="entry name" value="ABC_tran"/>
    <property type="match status" value="2"/>
</dbReference>
<dbReference type="SUPFAM" id="SSF52540">
    <property type="entry name" value="P-loop containing nucleoside triphosphate hydrolases"/>
    <property type="match status" value="2"/>
</dbReference>
<comment type="caution">
    <text evidence="6">The sequence shown here is derived from an EMBL/GenBank/DDBJ whole genome shotgun (WGS) entry which is preliminary data.</text>
</comment>
<sequence>MSTLLSAHAVGFDNAFGTLFHNLNFSLKKGDRIGLLGDNGTGKSTLLKILSGDLESSQGRVTLANHCLRARIEQHLPAQLHQASLYASIVARLPEQQQLSEAWRVEALLSSLGFSAEQQAQSAATLSGGQHMRLLLARALIQQPDLLLLDEPSNHLDLSTLLWLEQFLNGWNGSFVLVSHDSTLLDKVTNSSWILRDQSLHAFRLPCSAARQALAQQDETDLQRFQAEQNEIDRVEKSAKRLAIWGRTYDNEGLSRKAQQMEKRANWLKEAQTTLSEGSLWRLQLQGEALDANRVLALPEMNVHPAEHAPALFSLPTLQVKSGDRVAIVGRNGSGKSSLLRQLWRDYHIESGALFHPRARLGYYDQSLNQLRDEETLSEALAKFAPLSDDQRKMALIGAGFPYLRHQQLIGSLSGGERSRLLFVGLTLARYSLLLLDEPTNHLDMVGKEELAEALNQFAGAVLLVSHDRSLISSSCNRFWLIQDRQLTEWHDFDQVTEQMRSEQPIKIVTASVASLPTQSQNDEDALLLALCELESKLDEELARKPRHQKPALQSQWQAEIVRLKQLLGIS</sequence>
<dbReference type="EMBL" id="JTJJ01000079">
    <property type="protein sequence ID" value="KHJ66487.1"/>
    <property type="molecule type" value="Genomic_DNA"/>
</dbReference>
<dbReference type="PROSITE" id="PS50893">
    <property type="entry name" value="ABC_TRANSPORTER_2"/>
    <property type="match status" value="2"/>
</dbReference>
<evidence type="ECO:0000256" key="1">
    <source>
        <dbReference type="ARBA" id="ARBA00006526"/>
    </source>
</evidence>
<keyword evidence="4" id="KW-0067">ATP-binding</keyword>
<dbReference type="AlphaFoldDB" id="A0A0B1R5K6"/>
<keyword evidence="2" id="KW-0677">Repeat</keyword>
<dbReference type="InterPro" id="IPR003439">
    <property type="entry name" value="ABC_transporter-like_ATP-bd"/>
</dbReference>
<feature type="domain" description="ABC transporter" evidence="5">
    <location>
        <begin position="298"/>
        <end position="509"/>
    </location>
</feature>
<dbReference type="InterPro" id="IPR027417">
    <property type="entry name" value="P-loop_NTPase"/>
</dbReference>
<dbReference type="GO" id="GO:0016887">
    <property type="term" value="F:ATP hydrolysis activity"/>
    <property type="evidence" value="ECO:0007669"/>
    <property type="project" value="InterPro"/>
</dbReference>
<evidence type="ECO:0000256" key="3">
    <source>
        <dbReference type="ARBA" id="ARBA00022741"/>
    </source>
</evidence>
<name>A0A0B1R5K6_9GAMM</name>
<evidence type="ECO:0000313" key="6">
    <source>
        <dbReference type="EMBL" id="KHJ66487.1"/>
    </source>
</evidence>
<accession>A0A0B1R5K6</accession>
<reference evidence="6 7" key="1">
    <citation type="submission" date="2014-11" db="EMBL/GenBank/DDBJ databases">
        <title>Genome sequencing of Pantoea rodasii ND03.</title>
        <authorList>
            <person name="Muhamad Yunos N.Y."/>
            <person name="Chan K.-G."/>
        </authorList>
    </citation>
    <scope>NUCLEOTIDE SEQUENCE [LARGE SCALE GENOMIC DNA]</scope>
    <source>
        <strain evidence="6 7">ND03</strain>
    </source>
</reference>
<proteinExistence type="inferred from homology"/>